<dbReference type="EMBL" id="BDES01000134">
    <property type="protein sequence ID" value="GCD54615.1"/>
    <property type="molecule type" value="Genomic_DNA"/>
</dbReference>
<name>A0A401WZB2_ACEPA</name>
<feature type="compositionally biased region" description="Low complexity" evidence="1">
    <location>
        <begin position="123"/>
        <end position="134"/>
    </location>
</feature>
<reference evidence="2 3" key="1">
    <citation type="submission" date="2016-06" db="EMBL/GenBank/DDBJ databases">
        <title>Acetobacter pasteurianus NBRC 3188 whole genome sequencing project.</title>
        <authorList>
            <person name="Matsutani M."/>
            <person name="Shiwa Y."/>
            <person name="Okamoto-Kainuma A."/>
            <person name="Ishikawa M."/>
            <person name="Koizumi Y."/>
            <person name="Yoshikawa H."/>
            <person name="Yakushi T."/>
            <person name="Matsushita K."/>
        </authorList>
    </citation>
    <scope>NUCLEOTIDE SEQUENCE [LARGE SCALE GENOMIC DNA]</scope>
    <source>
        <strain evidence="2 3">NBRC 3188</strain>
    </source>
</reference>
<feature type="region of interest" description="Disordered" evidence="1">
    <location>
        <begin position="297"/>
        <end position="347"/>
    </location>
</feature>
<organism evidence="2 3">
    <name type="scientific">Acetobacter pasteurianus NBRC 3188</name>
    <dbReference type="NCBI Taxonomy" id="1226663"/>
    <lineage>
        <taxon>Bacteria</taxon>
        <taxon>Pseudomonadati</taxon>
        <taxon>Pseudomonadota</taxon>
        <taxon>Alphaproteobacteria</taxon>
        <taxon>Acetobacterales</taxon>
        <taxon>Acetobacteraceae</taxon>
        <taxon>Acetobacter</taxon>
    </lineage>
</organism>
<evidence type="ECO:0000256" key="1">
    <source>
        <dbReference type="SAM" id="MobiDB-lite"/>
    </source>
</evidence>
<sequence length="347" mass="37106">MADAMKSPWQDMQHEAADELIRGECHDLLLVGRVPPVVLVAERHTVFVERQEAAVRYGDAVGIARQVGQHRFWTGKRGLGVDDPAPAAHRSQIPQKGTTLCQRGKMAPEDQPVGIEKCAQPGQEQAAEQLAQHANGQEEGRARRDPALAIGRETATRHDHVHMGMVGQRRTPAVQHGGDADAGTQMPGIGGDRHHRLRGGLEQQGVENGLVLERDVGDPRRQGEDDMEIPDRQQIGLAFGQPCPCGVPLAARTMAVATTVIGNAPVSAVPTGRDMATKGCGATMFDRRHDLELLQGETADTGCPPGRTGSPEDVPQCERGGHDRPCSGISRRALPAPSSACPACRAD</sequence>
<gene>
    <name evidence="2" type="ORF">NBRC3188_3312</name>
</gene>
<protein>
    <submittedName>
        <fullName evidence="2">Uncharacterized protein</fullName>
    </submittedName>
</protein>
<feature type="region of interest" description="Disordered" evidence="1">
    <location>
        <begin position="123"/>
        <end position="144"/>
    </location>
</feature>
<accession>A0A401WZB2</accession>
<comment type="caution">
    <text evidence="2">The sequence shown here is derived from an EMBL/GenBank/DDBJ whole genome shotgun (WGS) entry which is preliminary data.</text>
</comment>
<dbReference type="AlphaFoldDB" id="A0A401WZB2"/>
<feature type="compositionally biased region" description="Low complexity" evidence="1">
    <location>
        <begin position="330"/>
        <end position="347"/>
    </location>
</feature>
<proteinExistence type="predicted"/>
<evidence type="ECO:0000313" key="2">
    <source>
        <dbReference type="EMBL" id="GCD54615.1"/>
    </source>
</evidence>
<dbReference type="Proteomes" id="UP000287300">
    <property type="component" value="Unassembled WGS sequence"/>
</dbReference>
<evidence type="ECO:0000313" key="3">
    <source>
        <dbReference type="Proteomes" id="UP000287300"/>
    </source>
</evidence>